<dbReference type="Gene3D" id="3.40.1580.10">
    <property type="entry name" value="SMI1/KNR4-like"/>
    <property type="match status" value="1"/>
</dbReference>
<dbReference type="AlphaFoldDB" id="A0A502GXC1"/>
<gene>
    <name evidence="2" type="ORF">EAH73_09070</name>
</gene>
<sequence>MLILYCKDCRFSLLSKRLPPDSSFLLSLLFNSPMTLPPDFDAQTFWDDAPYAQKSYTEPAPTDELIARVEADLGYRLPAFYVALMRVRNGGVPVNTSFPTTEPTSWADDHIAITAICGIGYEKSISLCGDQGSQFMQEEWGYPAIGVVVADCPSAGHDLVMLDYRACGPQGEPAVVHIDQEDDYRITPLAPNFEAFVRGLLPEAGSDEANATYDDFTVL</sequence>
<dbReference type="SUPFAM" id="SSF160631">
    <property type="entry name" value="SMI1/KNR4-like"/>
    <property type="match status" value="1"/>
</dbReference>
<dbReference type="InterPro" id="IPR037883">
    <property type="entry name" value="Knr4/Smi1-like_sf"/>
</dbReference>
<dbReference type="Pfam" id="PF14568">
    <property type="entry name" value="SUKH_6"/>
    <property type="match status" value="1"/>
</dbReference>
<evidence type="ECO:0000313" key="3">
    <source>
        <dbReference type="Proteomes" id="UP000317646"/>
    </source>
</evidence>
<accession>A0A502GXC1</accession>
<reference evidence="2 3" key="1">
    <citation type="journal article" date="2019" name="Environ. Microbiol.">
        <title>Species interactions and distinct microbial communities in high Arctic permafrost affected cryosols are associated with the CH4 and CO2 gas fluxes.</title>
        <authorList>
            <person name="Altshuler I."/>
            <person name="Hamel J."/>
            <person name="Turney S."/>
            <person name="Magnuson E."/>
            <person name="Levesque R."/>
            <person name="Greer C."/>
            <person name="Whyte L.G."/>
        </authorList>
    </citation>
    <scope>NUCLEOTIDE SEQUENCE [LARGE SCALE GENOMIC DNA]</scope>
    <source>
        <strain evidence="2 3">S9.2P</strain>
    </source>
</reference>
<dbReference type="InterPro" id="IPR018958">
    <property type="entry name" value="Knr4/Smi1-like_dom"/>
</dbReference>
<proteinExistence type="predicted"/>
<evidence type="ECO:0000259" key="1">
    <source>
        <dbReference type="SMART" id="SM00860"/>
    </source>
</evidence>
<comment type="caution">
    <text evidence="2">The sequence shown here is derived from an EMBL/GenBank/DDBJ whole genome shotgun (WGS) entry which is preliminary data.</text>
</comment>
<dbReference type="Proteomes" id="UP000317646">
    <property type="component" value="Unassembled WGS sequence"/>
</dbReference>
<protein>
    <submittedName>
        <fullName evidence="2">SMI1/KNR4 family protein</fullName>
    </submittedName>
</protein>
<organism evidence="2 3">
    <name type="scientific">Hymenobacter nivis</name>
    <dbReference type="NCBI Taxonomy" id="1850093"/>
    <lineage>
        <taxon>Bacteria</taxon>
        <taxon>Pseudomonadati</taxon>
        <taxon>Bacteroidota</taxon>
        <taxon>Cytophagia</taxon>
        <taxon>Cytophagales</taxon>
        <taxon>Hymenobacteraceae</taxon>
        <taxon>Hymenobacter</taxon>
    </lineage>
</organism>
<dbReference type="SMART" id="SM00860">
    <property type="entry name" value="SMI1_KNR4"/>
    <property type="match status" value="1"/>
</dbReference>
<dbReference type="EMBL" id="RCYZ01000003">
    <property type="protein sequence ID" value="TPG66544.1"/>
    <property type="molecule type" value="Genomic_DNA"/>
</dbReference>
<dbReference type="OrthoDB" id="4827574at2"/>
<keyword evidence="3" id="KW-1185">Reference proteome</keyword>
<name>A0A502GXC1_9BACT</name>
<feature type="domain" description="Knr4/Smi1-like" evidence="1">
    <location>
        <begin position="60"/>
        <end position="199"/>
    </location>
</feature>
<evidence type="ECO:0000313" key="2">
    <source>
        <dbReference type="EMBL" id="TPG66544.1"/>
    </source>
</evidence>